<dbReference type="Pfam" id="PF00239">
    <property type="entry name" value="Resolvase"/>
    <property type="match status" value="1"/>
</dbReference>
<dbReference type="PROSITE" id="PS51736">
    <property type="entry name" value="RECOMBINASES_3"/>
    <property type="match status" value="1"/>
</dbReference>
<dbReference type="AlphaFoldDB" id="A0A3G1L1T2"/>
<dbReference type="InterPro" id="IPR006119">
    <property type="entry name" value="Resolv_N"/>
</dbReference>
<dbReference type="KEGG" id="fwa:DCMF_13395"/>
<feature type="compositionally biased region" description="Basic and acidic residues" evidence="6">
    <location>
        <begin position="1"/>
        <end position="18"/>
    </location>
</feature>
<organism evidence="8 9">
    <name type="scientific">Formimonas warabiya</name>
    <dbReference type="NCBI Taxonomy" id="1761012"/>
    <lineage>
        <taxon>Bacteria</taxon>
        <taxon>Bacillati</taxon>
        <taxon>Bacillota</taxon>
        <taxon>Clostridia</taxon>
        <taxon>Eubacteriales</taxon>
        <taxon>Peptococcaceae</taxon>
        <taxon>Candidatus Formimonas</taxon>
    </lineage>
</organism>
<dbReference type="EMBL" id="CP017634">
    <property type="protein sequence ID" value="ATW28598.1"/>
    <property type="molecule type" value="Genomic_DNA"/>
</dbReference>
<evidence type="ECO:0000256" key="2">
    <source>
        <dbReference type="ARBA" id="ARBA00022908"/>
    </source>
</evidence>
<dbReference type="PROSITE" id="PS00398">
    <property type="entry name" value="RECOMBINASES_2"/>
    <property type="match status" value="1"/>
</dbReference>
<comment type="similarity">
    <text evidence="1">Belongs to the site-specific recombinase resolvase family.</text>
</comment>
<dbReference type="CDD" id="cd03768">
    <property type="entry name" value="SR_ResInv"/>
    <property type="match status" value="1"/>
</dbReference>
<evidence type="ECO:0000313" key="8">
    <source>
        <dbReference type="EMBL" id="ATW28598.1"/>
    </source>
</evidence>
<dbReference type="SMART" id="SM00857">
    <property type="entry name" value="Resolvase"/>
    <property type="match status" value="1"/>
</dbReference>
<dbReference type="PANTHER" id="PTHR30461:SF26">
    <property type="entry name" value="RESOLVASE HOMOLOG YNEB"/>
    <property type="match status" value="1"/>
</dbReference>
<keyword evidence="9" id="KW-1185">Reference proteome</keyword>
<accession>A0A3G1L1T2</accession>
<dbReference type="GO" id="GO:0000150">
    <property type="term" value="F:DNA strand exchange activity"/>
    <property type="evidence" value="ECO:0007669"/>
    <property type="project" value="InterPro"/>
</dbReference>
<dbReference type="GO" id="GO:0003677">
    <property type="term" value="F:DNA binding"/>
    <property type="evidence" value="ECO:0007669"/>
    <property type="project" value="UniProtKB-KW"/>
</dbReference>
<dbReference type="SUPFAM" id="SSF53041">
    <property type="entry name" value="Resolvase-like"/>
    <property type="match status" value="1"/>
</dbReference>
<feature type="region of interest" description="Disordered" evidence="6">
    <location>
        <begin position="1"/>
        <end position="21"/>
    </location>
</feature>
<feature type="active site" description="O-(5'-phospho-DNA)-serine intermediate" evidence="5">
    <location>
        <position position="10"/>
    </location>
</feature>
<dbReference type="InterPro" id="IPR036162">
    <property type="entry name" value="Resolvase-like_N_sf"/>
</dbReference>
<evidence type="ECO:0000256" key="3">
    <source>
        <dbReference type="ARBA" id="ARBA00023125"/>
    </source>
</evidence>
<sequence>MARYSYERVSDKEQKTDRQTTNIQKHFGDIPAENVFRDKITGKTYDRPEWSILKRILRSGDELVVSELDRLGRTKAGIKAELEFLKSKGVKLRALDIPSTLYDAEGKEQDLILELVTNLLIEVYSTLAQQELERKEVRQRQGIEEAKKKGVYKGRKPVEVDMSKFANIYSRWKAREIKGVEAKTLLNLKTNTFYRTVERYEKLHGLGKFAETAALQEA</sequence>
<dbReference type="PANTHER" id="PTHR30461">
    <property type="entry name" value="DNA-INVERTASE FROM LAMBDOID PROPHAGE"/>
    <property type="match status" value="1"/>
</dbReference>
<reference evidence="8 9" key="1">
    <citation type="submission" date="2016-10" db="EMBL/GenBank/DDBJ databases">
        <title>Complete Genome Sequence of Peptococcaceae strain DCMF.</title>
        <authorList>
            <person name="Edwards R.J."/>
            <person name="Holland S.I."/>
            <person name="Deshpande N.P."/>
            <person name="Wong Y.K."/>
            <person name="Ertan H."/>
            <person name="Manefield M."/>
            <person name="Russell T.L."/>
            <person name="Lee M.J."/>
        </authorList>
    </citation>
    <scope>NUCLEOTIDE SEQUENCE [LARGE SCALE GENOMIC DNA]</scope>
    <source>
        <strain evidence="8 9">DCMF</strain>
    </source>
</reference>
<keyword evidence="2" id="KW-0229">DNA integration</keyword>
<dbReference type="InterPro" id="IPR050639">
    <property type="entry name" value="SSR_resolvase"/>
</dbReference>
<evidence type="ECO:0000256" key="6">
    <source>
        <dbReference type="SAM" id="MobiDB-lite"/>
    </source>
</evidence>
<protein>
    <recommendedName>
        <fullName evidence="7">Resolvase/invertase-type recombinase catalytic domain-containing protein</fullName>
    </recommendedName>
</protein>
<gene>
    <name evidence="8" type="ORF">DCMF_13395</name>
</gene>
<keyword evidence="3" id="KW-0238">DNA-binding</keyword>
<evidence type="ECO:0000256" key="1">
    <source>
        <dbReference type="ARBA" id="ARBA00009913"/>
    </source>
</evidence>
<feature type="domain" description="Resolvase/invertase-type recombinase catalytic" evidence="7">
    <location>
        <begin position="2"/>
        <end position="150"/>
    </location>
</feature>
<keyword evidence="4" id="KW-0233">DNA recombination</keyword>
<dbReference type="Gene3D" id="3.40.50.1390">
    <property type="entry name" value="Resolvase, N-terminal catalytic domain"/>
    <property type="match status" value="1"/>
</dbReference>
<evidence type="ECO:0000256" key="5">
    <source>
        <dbReference type="PIRSR" id="PIRSR606118-50"/>
    </source>
</evidence>
<dbReference type="Proteomes" id="UP000323521">
    <property type="component" value="Chromosome"/>
</dbReference>
<evidence type="ECO:0000313" key="9">
    <source>
        <dbReference type="Proteomes" id="UP000323521"/>
    </source>
</evidence>
<evidence type="ECO:0000259" key="7">
    <source>
        <dbReference type="PROSITE" id="PS51736"/>
    </source>
</evidence>
<dbReference type="GO" id="GO:0015074">
    <property type="term" value="P:DNA integration"/>
    <property type="evidence" value="ECO:0007669"/>
    <property type="project" value="UniProtKB-KW"/>
</dbReference>
<evidence type="ECO:0000256" key="4">
    <source>
        <dbReference type="ARBA" id="ARBA00023172"/>
    </source>
</evidence>
<proteinExistence type="inferred from homology"/>
<name>A0A3G1L1T2_FORW1</name>
<dbReference type="InterPro" id="IPR006118">
    <property type="entry name" value="Recombinase_CS"/>
</dbReference>